<keyword evidence="1" id="KW-1133">Transmembrane helix</keyword>
<gene>
    <name evidence="2" type="ORF">LCGC14_2141520</name>
</gene>
<reference evidence="2" key="1">
    <citation type="journal article" date="2015" name="Nature">
        <title>Complex archaea that bridge the gap between prokaryotes and eukaryotes.</title>
        <authorList>
            <person name="Spang A."/>
            <person name="Saw J.H."/>
            <person name="Jorgensen S.L."/>
            <person name="Zaremba-Niedzwiedzka K."/>
            <person name="Martijn J."/>
            <person name="Lind A.E."/>
            <person name="van Eijk R."/>
            <person name="Schleper C."/>
            <person name="Guy L."/>
            <person name="Ettema T.J."/>
        </authorList>
    </citation>
    <scope>NUCLEOTIDE SEQUENCE</scope>
</reference>
<name>A0A0F9DY82_9ZZZZ</name>
<evidence type="ECO:0000256" key="1">
    <source>
        <dbReference type="SAM" id="Phobius"/>
    </source>
</evidence>
<protein>
    <recommendedName>
        <fullName evidence="3">Transmembrane protein</fullName>
    </recommendedName>
</protein>
<keyword evidence="1" id="KW-0812">Transmembrane</keyword>
<organism evidence="2">
    <name type="scientific">marine sediment metagenome</name>
    <dbReference type="NCBI Taxonomy" id="412755"/>
    <lineage>
        <taxon>unclassified sequences</taxon>
        <taxon>metagenomes</taxon>
        <taxon>ecological metagenomes</taxon>
    </lineage>
</organism>
<feature type="transmembrane region" description="Helical" evidence="1">
    <location>
        <begin position="12"/>
        <end position="38"/>
    </location>
</feature>
<comment type="caution">
    <text evidence="2">The sequence shown here is derived from an EMBL/GenBank/DDBJ whole genome shotgun (WGS) entry which is preliminary data.</text>
</comment>
<evidence type="ECO:0000313" key="2">
    <source>
        <dbReference type="EMBL" id="KKL66788.1"/>
    </source>
</evidence>
<evidence type="ECO:0008006" key="3">
    <source>
        <dbReference type="Google" id="ProtNLM"/>
    </source>
</evidence>
<dbReference type="AlphaFoldDB" id="A0A0F9DY82"/>
<proteinExistence type="predicted"/>
<keyword evidence="1" id="KW-0472">Membrane</keyword>
<dbReference type="EMBL" id="LAZR01027094">
    <property type="protein sequence ID" value="KKL66788.1"/>
    <property type="molecule type" value="Genomic_DNA"/>
</dbReference>
<sequence>MKSIACTTLKVVVYVLEFMVGVFFIPIALMEMLLLVLYELEFSLRDPSEARGSEER</sequence>
<accession>A0A0F9DY82</accession>